<reference evidence="2 3" key="1">
    <citation type="submission" date="2017-08" db="EMBL/GenBank/DDBJ databases">
        <title>A Genome Sequence of Oceanimonas doudoroffii ATCC 27123T.</title>
        <authorList>
            <person name="Brennan M.A."/>
            <person name="Maclea K.S."/>
            <person name="Mcclelland W.D."/>
            <person name="Trachtenberg A.M."/>
        </authorList>
    </citation>
    <scope>NUCLEOTIDE SEQUENCE [LARGE SCALE GENOMIC DNA]</scope>
    <source>
        <strain evidence="2 3">ATCC 27123</strain>
    </source>
</reference>
<feature type="transmembrane region" description="Helical" evidence="1">
    <location>
        <begin position="12"/>
        <end position="31"/>
    </location>
</feature>
<evidence type="ECO:0000256" key="1">
    <source>
        <dbReference type="SAM" id="Phobius"/>
    </source>
</evidence>
<gene>
    <name evidence="2" type="ORF">B6S08_16740</name>
</gene>
<dbReference type="EMBL" id="NBIM01000009">
    <property type="protein sequence ID" value="OXY80558.1"/>
    <property type="molecule type" value="Genomic_DNA"/>
</dbReference>
<dbReference type="AlphaFoldDB" id="A0A233RB04"/>
<evidence type="ECO:0000313" key="2">
    <source>
        <dbReference type="EMBL" id="OXY80558.1"/>
    </source>
</evidence>
<proteinExistence type="predicted"/>
<dbReference type="Proteomes" id="UP000242757">
    <property type="component" value="Unassembled WGS sequence"/>
</dbReference>
<protein>
    <submittedName>
        <fullName evidence="2">Uncharacterized protein</fullName>
    </submittedName>
</protein>
<evidence type="ECO:0000313" key="3">
    <source>
        <dbReference type="Proteomes" id="UP000242757"/>
    </source>
</evidence>
<keyword evidence="3" id="KW-1185">Reference proteome</keyword>
<feature type="transmembrane region" description="Helical" evidence="1">
    <location>
        <begin position="75"/>
        <end position="92"/>
    </location>
</feature>
<keyword evidence="1" id="KW-0812">Transmembrane</keyword>
<sequence>MVLPANIKPVIWDITPVNMAGWALCGFYLALMPSLRAGIIMAWQDGLLIFLLPFVGGIAAVTLRHRQAVTNVRGSCISMLIGLSMIVLGAWWQSGCSGSPLPLGALP</sequence>
<name>A0A233RB04_9GAMM</name>
<comment type="caution">
    <text evidence="2">The sequence shown here is derived from an EMBL/GenBank/DDBJ whole genome shotgun (WGS) entry which is preliminary data.</text>
</comment>
<keyword evidence="1" id="KW-0472">Membrane</keyword>
<organism evidence="2 3">
    <name type="scientific">Oceanimonas doudoroffii</name>
    <dbReference type="NCBI Taxonomy" id="84158"/>
    <lineage>
        <taxon>Bacteria</taxon>
        <taxon>Pseudomonadati</taxon>
        <taxon>Pseudomonadota</taxon>
        <taxon>Gammaproteobacteria</taxon>
        <taxon>Aeromonadales</taxon>
        <taxon>Aeromonadaceae</taxon>
        <taxon>Oceanimonas</taxon>
    </lineage>
</organism>
<feature type="transmembrane region" description="Helical" evidence="1">
    <location>
        <begin position="37"/>
        <end position="63"/>
    </location>
</feature>
<accession>A0A233RB04</accession>
<keyword evidence="1" id="KW-1133">Transmembrane helix</keyword>